<comment type="caution">
    <text evidence="1">The sequence shown here is derived from an EMBL/GenBank/DDBJ whole genome shotgun (WGS) entry which is preliminary data.</text>
</comment>
<gene>
    <name evidence="1" type="ORF">E5336_08300</name>
</gene>
<sequence length="274" mass="31056">MKKKGNVWAKALTLGMLAGLAGCSAPSVDDKVVQGLHKLDAQAEYAMDVDWELNTKTDWKNDNDAQKTLVWKSGGAIYEYDRFFMDDGLEKAEIMKTVDHDTTILTLVPDGKGDTVVESVMKASHLDEPFLRPLLERLLFPLDLDAQGNITIPSMFRRDDFNTEFRLVLTELTSFANAYADEFRQRHLDPGDPELTWGPYHMIYDFKTEKDRFAQIDIDEESAGRLGTREFHINQKGTVTFPPFAMTSSQKRTVEALFARPVQKGDRVELEVLG</sequence>
<protein>
    <submittedName>
        <fullName evidence="1">Uncharacterized protein</fullName>
    </submittedName>
</protein>
<dbReference type="Proteomes" id="UP000308836">
    <property type="component" value="Unassembled WGS sequence"/>
</dbReference>
<keyword evidence="2" id="KW-1185">Reference proteome</keyword>
<evidence type="ECO:0000313" key="2">
    <source>
        <dbReference type="Proteomes" id="UP000308836"/>
    </source>
</evidence>
<accession>A0AC61R670</accession>
<dbReference type="EMBL" id="SRYG01000016">
    <property type="protein sequence ID" value="TGY65554.1"/>
    <property type="molecule type" value="Genomic_DNA"/>
</dbReference>
<reference evidence="1" key="1">
    <citation type="submission" date="2019-04" db="EMBL/GenBank/DDBJ databases">
        <title>Microbes associate with the intestines of laboratory mice.</title>
        <authorList>
            <person name="Navarre W."/>
            <person name="Wong E."/>
            <person name="Huang K."/>
            <person name="Tropini C."/>
            <person name="Ng K."/>
            <person name="Yu B."/>
        </authorList>
    </citation>
    <scope>NUCLEOTIDE SEQUENCE</scope>
    <source>
        <strain evidence="1">NM09_H32</strain>
    </source>
</reference>
<organism evidence="1 2">
    <name type="scientific">Dubosiella muris</name>
    <dbReference type="NCBI Taxonomy" id="3038133"/>
    <lineage>
        <taxon>Bacteria</taxon>
        <taxon>Bacillati</taxon>
        <taxon>Bacillota</taxon>
        <taxon>Erysipelotrichia</taxon>
        <taxon>Erysipelotrichales</taxon>
        <taxon>Erysipelotrichaceae</taxon>
        <taxon>Dubosiella</taxon>
    </lineage>
</organism>
<proteinExistence type="predicted"/>
<evidence type="ECO:0000313" key="1">
    <source>
        <dbReference type="EMBL" id="TGY65554.1"/>
    </source>
</evidence>
<name>A0AC61R670_9FIRM</name>